<sequence length="176" mass="20446">MNPLRSIVPFFSHQARQQHRSLSGIDKVAENKISEWLHNRGDESLKKKGELLTDRHKQLSRSLGVHYDYVHSKILADNNIKPESIQRRIDLDTAWNEIKFEIQEVYKNNGTLTVDEFVKARSTAETFGEEINRLDKMAKSLNDAIISDSMRFNGRSPVKHARRFTLEERIKEAIES</sequence>
<proteinExistence type="predicted"/>
<dbReference type="Proteomes" id="UP001530400">
    <property type="component" value="Unassembled WGS sequence"/>
</dbReference>
<evidence type="ECO:0000313" key="1">
    <source>
        <dbReference type="EMBL" id="KAL3778989.1"/>
    </source>
</evidence>
<name>A0ABD3NSR9_9STRA</name>
<accession>A0ABD3NSR9</accession>
<reference evidence="1 2" key="1">
    <citation type="submission" date="2024-10" db="EMBL/GenBank/DDBJ databases">
        <title>Updated reference genomes for cyclostephanoid diatoms.</title>
        <authorList>
            <person name="Roberts W.R."/>
            <person name="Alverson A.J."/>
        </authorList>
    </citation>
    <scope>NUCLEOTIDE SEQUENCE [LARGE SCALE GENOMIC DNA]</scope>
    <source>
        <strain evidence="1 2">AJA010-31</strain>
    </source>
</reference>
<protein>
    <submittedName>
        <fullName evidence="1">Uncharacterized protein</fullName>
    </submittedName>
</protein>
<comment type="caution">
    <text evidence="1">The sequence shown here is derived from an EMBL/GenBank/DDBJ whole genome shotgun (WGS) entry which is preliminary data.</text>
</comment>
<gene>
    <name evidence="1" type="ORF">ACHAWO_009186</name>
</gene>
<keyword evidence="2" id="KW-1185">Reference proteome</keyword>
<evidence type="ECO:0000313" key="2">
    <source>
        <dbReference type="Proteomes" id="UP001530400"/>
    </source>
</evidence>
<dbReference type="AlphaFoldDB" id="A0ABD3NSR9"/>
<organism evidence="1 2">
    <name type="scientific">Cyclotella atomus</name>
    <dbReference type="NCBI Taxonomy" id="382360"/>
    <lineage>
        <taxon>Eukaryota</taxon>
        <taxon>Sar</taxon>
        <taxon>Stramenopiles</taxon>
        <taxon>Ochrophyta</taxon>
        <taxon>Bacillariophyta</taxon>
        <taxon>Coscinodiscophyceae</taxon>
        <taxon>Thalassiosirophycidae</taxon>
        <taxon>Stephanodiscales</taxon>
        <taxon>Stephanodiscaceae</taxon>
        <taxon>Cyclotella</taxon>
    </lineage>
</organism>
<dbReference type="EMBL" id="JALLPJ020000961">
    <property type="protein sequence ID" value="KAL3778989.1"/>
    <property type="molecule type" value="Genomic_DNA"/>
</dbReference>